<keyword evidence="3" id="KW-1185">Reference proteome</keyword>
<evidence type="ECO:0000313" key="2">
    <source>
        <dbReference type="EMBL" id="TWG13714.1"/>
    </source>
</evidence>
<dbReference type="EMBL" id="VIXA01000003">
    <property type="protein sequence ID" value="TWG13714.1"/>
    <property type="molecule type" value="Genomic_DNA"/>
</dbReference>
<comment type="caution">
    <text evidence="2">The sequence shown here is derived from an EMBL/GenBank/DDBJ whole genome shotgun (WGS) entry which is preliminary data.</text>
</comment>
<dbReference type="InterPro" id="IPR004401">
    <property type="entry name" value="YbaB/EbfC"/>
</dbReference>
<dbReference type="GO" id="GO:0003677">
    <property type="term" value="F:DNA binding"/>
    <property type="evidence" value="ECO:0007669"/>
    <property type="project" value="UniProtKB-KW"/>
</dbReference>
<dbReference type="RefSeq" id="WP_170285449.1">
    <property type="nucleotide sequence ID" value="NZ_VIXA01000003.1"/>
</dbReference>
<reference evidence="2 3" key="1">
    <citation type="submission" date="2019-06" db="EMBL/GenBank/DDBJ databases">
        <title>Sequencing the genomes of 1000 actinobacteria strains.</title>
        <authorList>
            <person name="Klenk H.-P."/>
        </authorList>
    </citation>
    <scope>NUCLEOTIDE SEQUENCE [LARGE SCALE GENOMIC DNA]</scope>
    <source>
        <strain evidence="2 3">DSM 102131</strain>
    </source>
</reference>
<dbReference type="InterPro" id="IPR036894">
    <property type="entry name" value="YbaB-like_sf"/>
</dbReference>
<evidence type="ECO:0000313" key="3">
    <source>
        <dbReference type="Proteomes" id="UP000319927"/>
    </source>
</evidence>
<protein>
    <submittedName>
        <fullName evidence="2">DNA-binding protein YbaB</fullName>
    </submittedName>
</protein>
<keyword evidence="2" id="KW-0238">DNA-binding</keyword>
<dbReference type="Proteomes" id="UP000319927">
    <property type="component" value="Unassembled WGS sequence"/>
</dbReference>
<sequence>MNADAEAIAAAADEARRQGYTDPSLRAVRERVDGLAARIAALREESVEASDATGTVTARVTGDGEVAEVYLSPQAVRDLDADQLGAACLEAVRQAQTRLSTTLTDRIREITGNDGVDQPPAPRQALDEFLRGTGAVG</sequence>
<feature type="region of interest" description="Disordered" evidence="1">
    <location>
        <begin position="1"/>
        <end position="20"/>
    </location>
</feature>
<gene>
    <name evidence="2" type="ORF">FHX75_13763</name>
</gene>
<dbReference type="SUPFAM" id="SSF82607">
    <property type="entry name" value="YbaB-like"/>
    <property type="match status" value="1"/>
</dbReference>
<proteinExistence type="predicted"/>
<dbReference type="AlphaFoldDB" id="A0A561VQ12"/>
<feature type="region of interest" description="Disordered" evidence="1">
    <location>
        <begin position="111"/>
        <end position="137"/>
    </location>
</feature>
<dbReference type="Gene3D" id="3.30.1310.10">
    <property type="entry name" value="Nucleoid-associated protein YbaB-like domain"/>
    <property type="match status" value="1"/>
</dbReference>
<organism evidence="2 3">
    <name type="scientific">Micromonospora palomenae</name>
    <dbReference type="NCBI Taxonomy" id="1461247"/>
    <lineage>
        <taxon>Bacteria</taxon>
        <taxon>Bacillati</taxon>
        <taxon>Actinomycetota</taxon>
        <taxon>Actinomycetes</taxon>
        <taxon>Micromonosporales</taxon>
        <taxon>Micromonosporaceae</taxon>
        <taxon>Micromonospora</taxon>
    </lineage>
</organism>
<name>A0A561VQ12_9ACTN</name>
<evidence type="ECO:0000256" key="1">
    <source>
        <dbReference type="SAM" id="MobiDB-lite"/>
    </source>
</evidence>
<feature type="compositionally biased region" description="Low complexity" evidence="1">
    <location>
        <begin position="1"/>
        <end position="12"/>
    </location>
</feature>
<accession>A0A561VQ12</accession>
<dbReference type="Pfam" id="PF02575">
    <property type="entry name" value="YbaB_DNA_bd"/>
    <property type="match status" value="1"/>
</dbReference>